<dbReference type="InterPro" id="IPR013763">
    <property type="entry name" value="Cyclin-like_dom"/>
</dbReference>
<dbReference type="InterPro" id="IPR039361">
    <property type="entry name" value="Cyclin"/>
</dbReference>
<dbReference type="OrthoDB" id="62at2759"/>
<dbReference type="InterPro" id="IPR006671">
    <property type="entry name" value="Cyclin_N"/>
</dbReference>
<evidence type="ECO:0000256" key="2">
    <source>
        <dbReference type="ARBA" id="ARBA00023127"/>
    </source>
</evidence>
<evidence type="ECO:0000256" key="1">
    <source>
        <dbReference type="ARBA" id="ARBA00022618"/>
    </source>
</evidence>
<feature type="compositionally biased region" description="Polar residues" evidence="5">
    <location>
        <begin position="1"/>
        <end position="11"/>
    </location>
</feature>
<protein>
    <recommendedName>
        <fullName evidence="6">Cyclin-like domain-containing protein</fullName>
    </recommendedName>
</protein>
<keyword evidence="1" id="KW-0132">Cell division</keyword>
<dbReference type="InterPro" id="IPR036915">
    <property type="entry name" value="Cyclin-like_sf"/>
</dbReference>
<dbReference type="AlphaFoldDB" id="A0A5J9UJ17"/>
<comment type="caution">
    <text evidence="7">The sequence shown here is derived from an EMBL/GenBank/DDBJ whole genome shotgun (WGS) entry which is preliminary data.</text>
</comment>
<comment type="similarity">
    <text evidence="4">Belongs to the cyclin family.</text>
</comment>
<dbReference type="PANTHER" id="PTHR10177">
    <property type="entry name" value="CYCLINS"/>
    <property type="match status" value="1"/>
</dbReference>
<evidence type="ECO:0000256" key="3">
    <source>
        <dbReference type="ARBA" id="ARBA00023306"/>
    </source>
</evidence>
<accession>A0A5J9UJ17</accession>
<feature type="region of interest" description="Disordered" evidence="5">
    <location>
        <begin position="323"/>
        <end position="345"/>
    </location>
</feature>
<evidence type="ECO:0000313" key="8">
    <source>
        <dbReference type="Proteomes" id="UP000324897"/>
    </source>
</evidence>
<dbReference type="Pfam" id="PF00134">
    <property type="entry name" value="Cyclin_N"/>
    <property type="match status" value="1"/>
</dbReference>
<dbReference type="Proteomes" id="UP000324897">
    <property type="component" value="Chromosome 2"/>
</dbReference>
<evidence type="ECO:0000259" key="6">
    <source>
        <dbReference type="SMART" id="SM00385"/>
    </source>
</evidence>
<sequence length="345" mass="37758">MEEDNPATSSLVDLYCHEPPLVSTPPSPPAAAAAAASSAGDDHDDQQVQDEEGLHDLIEEYMAGSDATRRAETTSIASCSHLPFLMACPPRDPEAYTTSSMLGLTATTAFNAVNYLDRFLSINCHLRWETWMVELVSVACLSIASKLDEVNVPSLHHLQMEEVMSHSFRPATIRDMELTLLKALQWRIACVTPFSFLQLLLPPCGTPAVAASRCTRLLIHSLSESSLLRFEPSVVATSALRCVALQLQVQDRHQADATYNISHLISPECPLDKDTDECFNMMKTLHASLDQMFSDQQQSPVSVSPIETDGTVNRSAVSRRLFGGSIPQVGTEDEDTIPPDTQGMK</sequence>
<dbReference type="InterPro" id="IPR004367">
    <property type="entry name" value="Cyclin_C-dom"/>
</dbReference>
<feature type="compositionally biased region" description="Low complexity" evidence="5">
    <location>
        <begin position="30"/>
        <end position="39"/>
    </location>
</feature>
<feature type="domain" description="Cyclin-like" evidence="6">
    <location>
        <begin position="96"/>
        <end position="182"/>
    </location>
</feature>
<keyword evidence="3" id="KW-0131">Cell cycle</keyword>
<name>A0A5J9UJ17_9POAL</name>
<gene>
    <name evidence="7" type="ORF">EJB05_25632</name>
</gene>
<dbReference type="SUPFAM" id="SSF47954">
    <property type="entry name" value="Cyclin-like"/>
    <property type="match status" value="2"/>
</dbReference>
<proteinExistence type="inferred from homology"/>
<evidence type="ECO:0000313" key="7">
    <source>
        <dbReference type="EMBL" id="TVU23277.1"/>
    </source>
</evidence>
<evidence type="ECO:0000256" key="5">
    <source>
        <dbReference type="SAM" id="MobiDB-lite"/>
    </source>
</evidence>
<dbReference type="Pfam" id="PF02984">
    <property type="entry name" value="Cyclin_C"/>
    <property type="match status" value="1"/>
</dbReference>
<organism evidence="7 8">
    <name type="scientific">Eragrostis curvula</name>
    <name type="common">weeping love grass</name>
    <dbReference type="NCBI Taxonomy" id="38414"/>
    <lineage>
        <taxon>Eukaryota</taxon>
        <taxon>Viridiplantae</taxon>
        <taxon>Streptophyta</taxon>
        <taxon>Embryophyta</taxon>
        <taxon>Tracheophyta</taxon>
        <taxon>Spermatophyta</taxon>
        <taxon>Magnoliopsida</taxon>
        <taxon>Liliopsida</taxon>
        <taxon>Poales</taxon>
        <taxon>Poaceae</taxon>
        <taxon>PACMAD clade</taxon>
        <taxon>Chloridoideae</taxon>
        <taxon>Eragrostideae</taxon>
        <taxon>Eragrostidinae</taxon>
        <taxon>Eragrostis</taxon>
    </lineage>
</organism>
<feature type="region of interest" description="Disordered" evidence="5">
    <location>
        <begin position="1"/>
        <end position="47"/>
    </location>
</feature>
<dbReference type="SMART" id="SM00385">
    <property type="entry name" value="CYCLIN"/>
    <property type="match status" value="1"/>
</dbReference>
<reference evidence="7 8" key="1">
    <citation type="journal article" date="2019" name="Sci. Rep.">
        <title>A high-quality genome of Eragrostis curvula grass provides insights into Poaceae evolution and supports new strategies to enhance forage quality.</title>
        <authorList>
            <person name="Carballo J."/>
            <person name="Santos B.A.C.M."/>
            <person name="Zappacosta D."/>
            <person name="Garbus I."/>
            <person name="Selva J.P."/>
            <person name="Gallo C.A."/>
            <person name="Diaz A."/>
            <person name="Albertini E."/>
            <person name="Caccamo M."/>
            <person name="Echenique V."/>
        </authorList>
    </citation>
    <scope>NUCLEOTIDE SEQUENCE [LARGE SCALE GENOMIC DNA]</scope>
    <source>
        <strain evidence="8">cv. Victoria</strain>
        <tissue evidence="7">Leaf</tissue>
    </source>
</reference>
<dbReference type="EMBL" id="RWGY01000013">
    <property type="protein sequence ID" value="TVU23277.1"/>
    <property type="molecule type" value="Genomic_DNA"/>
</dbReference>
<keyword evidence="8" id="KW-1185">Reference proteome</keyword>
<keyword evidence="2 4" id="KW-0195">Cyclin</keyword>
<dbReference type="CDD" id="cd20544">
    <property type="entry name" value="CYCLIN_AtCycD-like_rpt2"/>
    <property type="match status" value="1"/>
</dbReference>
<evidence type="ECO:0000256" key="4">
    <source>
        <dbReference type="RuleBase" id="RU000383"/>
    </source>
</evidence>
<dbReference type="Gramene" id="TVU23277">
    <property type="protein sequence ID" value="TVU23277"/>
    <property type="gene ID" value="EJB05_25632"/>
</dbReference>
<dbReference type="GO" id="GO:0051301">
    <property type="term" value="P:cell division"/>
    <property type="evidence" value="ECO:0007669"/>
    <property type="project" value="UniProtKB-KW"/>
</dbReference>
<dbReference type="Gene3D" id="1.10.472.10">
    <property type="entry name" value="Cyclin-like"/>
    <property type="match status" value="1"/>
</dbReference>
<feature type="non-terminal residue" evidence="7">
    <location>
        <position position="1"/>
    </location>
</feature>